<dbReference type="SUPFAM" id="SSF53335">
    <property type="entry name" value="S-adenosyl-L-methionine-dependent methyltransferases"/>
    <property type="match status" value="2"/>
</dbReference>
<sequence length="464" mass="52302">MTQKYTEADTEAFYDHEDSMYRSFWDSEGSLHWGYFDNLADARAQDFLQACHRWNESMLACSGLTTESRVLDIGCGNGNTAIWLAQQTGCEVVGIDISAVRVGNANALAQEYPSLRLSFQKASVTSLPFSDNTFTHVWSQATIYHVHQRELALKEIYRVLQEQGIFLFDDLITPVSEISAEGQKHVYQRLLFEPTFSYESYAKTLSEIGLMVLDAKDLSEHLNKSYQLLSELALSKYPKLSASYDKMCEAITARELGWSFYRCQKVSDRVSWIYGTNDEKTLQDKYNAWATIYDADLDETYRCSPVLSARALANVLPNKAASILDVGAGTGMVGEALADLGYTNITAVDFSEEMLEVARKKQVYTALHQGNVAEPLTFSTPEAFDGIVVLGVFTFGHAHPKGLRNLFELLKSGGYFVLTLRVDYYESNDSLQEILEELSWSILDRVEFNIFETEPMVALVLKKH</sequence>
<dbReference type="InterPro" id="IPR013216">
    <property type="entry name" value="Methyltransf_11"/>
</dbReference>
<dbReference type="CDD" id="cd02440">
    <property type="entry name" value="AdoMet_MTases"/>
    <property type="match status" value="2"/>
</dbReference>
<dbReference type="AlphaFoldDB" id="A0A1D8TYS6"/>
<dbReference type="Proteomes" id="UP000177870">
    <property type="component" value="Chromosome"/>
</dbReference>
<organism evidence="2 3">
    <name type="scientific">Moorena producens PAL-8-15-08-1</name>
    <dbReference type="NCBI Taxonomy" id="1458985"/>
    <lineage>
        <taxon>Bacteria</taxon>
        <taxon>Bacillati</taxon>
        <taxon>Cyanobacteriota</taxon>
        <taxon>Cyanophyceae</taxon>
        <taxon>Coleofasciculales</taxon>
        <taxon>Coleofasciculaceae</taxon>
        <taxon>Moorena</taxon>
    </lineage>
</organism>
<dbReference type="EMBL" id="CP017599">
    <property type="protein sequence ID" value="AOX02693.1"/>
    <property type="molecule type" value="Genomic_DNA"/>
</dbReference>
<feature type="domain" description="Methyltransferase type 11" evidence="1">
    <location>
        <begin position="324"/>
        <end position="418"/>
    </location>
</feature>
<dbReference type="Gene3D" id="3.40.50.150">
    <property type="entry name" value="Vaccinia Virus protein VP39"/>
    <property type="match status" value="2"/>
</dbReference>
<keyword evidence="2" id="KW-0830">Ubiquinone</keyword>
<proteinExistence type="predicted"/>
<dbReference type="InterPro" id="IPR029063">
    <property type="entry name" value="SAM-dependent_MTases_sf"/>
</dbReference>
<dbReference type="Pfam" id="PF08241">
    <property type="entry name" value="Methyltransf_11"/>
    <property type="match status" value="2"/>
</dbReference>
<dbReference type="KEGG" id="mpro:BJP34_27520"/>
<dbReference type="STRING" id="1458985.BJP34_27520"/>
<reference evidence="3" key="1">
    <citation type="submission" date="2016-10" db="EMBL/GenBank/DDBJ databases">
        <title>Comparative genomics uncovers the prolific and rare metabolic potential of the cyanobacterial genus Moorea.</title>
        <authorList>
            <person name="Leao T."/>
            <person name="Castelao G."/>
            <person name="Korobeynikov A."/>
            <person name="Monroe E.A."/>
            <person name="Podell S."/>
            <person name="Glukhov E."/>
            <person name="Allen E."/>
            <person name="Gerwick W.H."/>
            <person name="Gerwick L."/>
        </authorList>
    </citation>
    <scope>NUCLEOTIDE SEQUENCE [LARGE SCALE GENOMIC DNA]</scope>
    <source>
        <strain evidence="3">PAL-8-15-08-1</strain>
    </source>
</reference>
<dbReference type="PANTHER" id="PTHR43591">
    <property type="entry name" value="METHYLTRANSFERASE"/>
    <property type="match status" value="1"/>
</dbReference>
<evidence type="ECO:0000313" key="3">
    <source>
        <dbReference type="Proteomes" id="UP000177870"/>
    </source>
</evidence>
<accession>A0A1D8TYS6</accession>
<dbReference type="OrthoDB" id="438509at2"/>
<gene>
    <name evidence="2" type="ORF">BJP34_27520</name>
</gene>
<name>A0A1D8TYS6_9CYAN</name>
<dbReference type="RefSeq" id="WP_070395095.1">
    <property type="nucleotide sequence ID" value="NZ_CP017599.1"/>
</dbReference>
<evidence type="ECO:0000313" key="2">
    <source>
        <dbReference type="EMBL" id="AOX02693.1"/>
    </source>
</evidence>
<dbReference type="GO" id="GO:0008757">
    <property type="term" value="F:S-adenosylmethionine-dependent methyltransferase activity"/>
    <property type="evidence" value="ECO:0007669"/>
    <property type="project" value="InterPro"/>
</dbReference>
<protein>
    <submittedName>
        <fullName evidence="2">Ubiquinone/menaquinone biosynthesis protein</fullName>
    </submittedName>
</protein>
<feature type="domain" description="Methyltransferase type 11" evidence="1">
    <location>
        <begin position="71"/>
        <end position="168"/>
    </location>
</feature>
<evidence type="ECO:0000259" key="1">
    <source>
        <dbReference type="Pfam" id="PF08241"/>
    </source>
</evidence>